<evidence type="ECO:0000256" key="1">
    <source>
        <dbReference type="ARBA" id="ARBA00004141"/>
    </source>
</evidence>
<protein>
    <recommendedName>
        <fullName evidence="9">4-hydroxybenzoate polyprenyltransferase</fullName>
    </recommendedName>
</protein>
<dbReference type="InterPro" id="IPR036412">
    <property type="entry name" value="HAD-like_sf"/>
</dbReference>
<keyword evidence="5 6" id="KW-0472">Membrane</keyword>
<accession>A0A235H8Z9</accession>
<evidence type="ECO:0000313" key="8">
    <source>
        <dbReference type="Proteomes" id="UP000215367"/>
    </source>
</evidence>
<feature type="transmembrane region" description="Helical" evidence="6">
    <location>
        <begin position="358"/>
        <end position="374"/>
    </location>
</feature>
<dbReference type="InterPro" id="IPR044878">
    <property type="entry name" value="UbiA_sf"/>
</dbReference>
<dbReference type="EMBL" id="NOWT01000023">
    <property type="protein sequence ID" value="OYD82311.1"/>
    <property type="molecule type" value="Genomic_DNA"/>
</dbReference>
<dbReference type="PANTHER" id="PTHR11048:SF5">
    <property type="entry name" value="DECAPRENYL-PHOSPHATE PHOSPHORIBOSYLTRANSFERASE"/>
    <property type="match status" value="1"/>
</dbReference>
<dbReference type="GO" id="GO:0016765">
    <property type="term" value="F:transferase activity, transferring alkyl or aryl (other than methyl) groups"/>
    <property type="evidence" value="ECO:0007669"/>
    <property type="project" value="InterPro"/>
</dbReference>
<dbReference type="SUPFAM" id="SSF56784">
    <property type="entry name" value="HAD-like"/>
    <property type="match status" value="1"/>
</dbReference>
<feature type="transmembrane region" description="Helical" evidence="6">
    <location>
        <begin position="438"/>
        <end position="455"/>
    </location>
</feature>
<feature type="transmembrane region" description="Helical" evidence="6">
    <location>
        <begin position="403"/>
        <end position="423"/>
    </location>
</feature>
<geneLocation type="plasmid" evidence="7">
    <name>unnamed</name>
</geneLocation>
<feature type="transmembrane region" description="Helical" evidence="6">
    <location>
        <begin position="332"/>
        <end position="352"/>
    </location>
</feature>
<dbReference type="PANTHER" id="PTHR11048">
    <property type="entry name" value="PRENYLTRANSFERASES"/>
    <property type="match status" value="1"/>
</dbReference>
<evidence type="ECO:0000256" key="5">
    <source>
        <dbReference type="ARBA" id="ARBA00023136"/>
    </source>
</evidence>
<evidence type="ECO:0000256" key="6">
    <source>
        <dbReference type="SAM" id="Phobius"/>
    </source>
</evidence>
<keyword evidence="4 6" id="KW-1133">Transmembrane helix</keyword>
<dbReference type="AlphaFoldDB" id="A0A235H8Z9"/>
<dbReference type="RefSeq" id="WP_094305502.1">
    <property type="nucleotide sequence ID" value="NZ_NOWT01000023.1"/>
</dbReference>
<sequence length="493" mass="54228">MSTRSDAGEMADTHRSLQDDVPPLVVDVDGTLLRTDLLYESVILLLRHRPWCVFLLPFWLLAGKAVMKREIARRVQPDIASLPIHEELLAWLWEERRKGRKLALISASDEGLVQRVAARCEGLFDVVAGSDGATNLAGSAKLAAIERLFGPRFTYAGDGKHDVVIWERCRSAVLVGRTAALGRLLSPSVTVATSFDVPRAGLKTWMRALRLHQWAKNTLLFVPLLLSGRIFSLHDVALVLLAFVVFGLLASGSYLVNDLLDLAADRQHRSKRNRPLASGELPTLHGLLAIPAIAAVVGVLLLLLPSAFAAAAGAYLVITLAYSLWLKRKPILDMLVLALLFTLRIVAGIAAVGTAMSPWLLAFSMFFFLSLACIKRYSECLVMKEQGGKTIPGRGYRTDDAPWLMSMGAASGFCSTLVFFAFLTDAESPMWHYRTPEWLWLICGILGYWLGRAWLLAGRGEMHDDPVLFAVRDRLSLLLGALCAVSVLLANFL</sequence>
<evidence type="ECO:0000256" key="2">
    <source>
        <dbReference type="ARBA" id="ARBA00022475"/>
    </source>
</evidence>
<reference evidence="7 8" key="1">
    <citation type="submission" date="2017-07" db="EMBL/GenBank/DDBJ databases">
        <title>Whole genome sequence of Azospirillum brasilense 2A1, a potential biofertilizer strain.</title>
        <authorList>
            <person name="Fontana C.A."/>
            <person name="Toffoli L.M."/>
            <person name="Salazar S.M."/>
            <person name="Puglisi E."/>
            <person name="Pedraza R."/>
            <person name="Bassi D."/>
            <person name="Cocconcelli P.S."/>
        </authorList>
    </citation>
    <scope>NUCLEOTIDE SEQUENCE [LARGE SCALE GENOMIC DNA]</scope>
    <source>
        <strain evidence="7 8">2A1</strain>
        <plasmid evidence="7">unnamed</plasmid>
    </source>
</reference>
<keyword evidence="7" id="KW-0614">Plasmid</keyword>
<evidence type="ECO:0008006" key="9">
    <source>
        <dbReference type="Google" id="ProtNLM"/>
    </source>
</evidence>
<feature type="transmembrane region" description="Helical" evidence="6">
    <location>
        <begin position="237"/>
        <end position="260"/>
    </location>
</feature>
<dbReference type="CDD" id="cd13963">
    <property type="entry name" value="PT_UbiA_2"/>
    <property type="match status" value="1"/>
</dbReference>
<dbReference type="Pfam" id="PF01040">
    <property type="entry name" value="UbiA"/>
    <property type="match status" value="1"/>
</dbReference>
<evidence type="ECO:0000256" key="4">
    <source>
        <dbReference type="ARBA" id="ARBA00022989"/>
    </source>
</evidence>
<comment type="caution">
    <text evidence="7">The sequence shown here is derived from an EMBL/GenBank/DDBJ whole genome shotgun (WGS) entry which is preliminary data.</text>
</comment>
<dbReference type="InterPro" id="IPR039653">
    <property type="entry name" value="Prenyltransferase"/>
</dbReference>
<feature type="transmembrane region" description="Helical" evidence="6">
    <location>
        <begin position="281"/>
        <end position="301"/>
    </location>
</feature>
<keyword evidence="2" id="KW-1003">Cell membrane</keyword>
<organism evidence="7 8">
    <name type="scientific">Azospirillum brasilense</name>
    <dbReference type="NCBI Taxonomy" id="192"/>
    <lineage>
        <taxon>Bacteria</taxon>
        <taxon>Pseudomonadati</taxon>
        <taxon>Pseudomonadota</taxon>
        <taxon>Alphaproteobacteria</taxon>
        <taxon>Rhodospirillales</taxon>
        <taxon>Azospirillaceae</taxon>
        <taxon>Azospirillum</taxon>
    </lineage>
</organism>
<feature type="transmembrane region" description="Helical" evidence="6">
    <location>
        <begin position="475"/>
        <end position="492"/>
    </location>
</feature>
<dbReference type="GO" id="GO:0009247">
    <property type="term" value="P:glycolipid biosynthetic process"/>
    <property type="evidence" value="ECO:0007669"/>
    <property type="project" value="TreeGrafter"/>
</dbReference>
<dbReference type="GO" id="GO:0005886">
    <property type="term" value="C:plasma membrane"/>
    <property type="evidence" value="ECO:0007669"/>
    <property type="project" value="TreeGrafter"/>
</dbReference>
<name>A0A235H8Z9_AZOBR</name>
<comment type="subcellular location">
    <subcellularLocation>
        <location evidence="1">Membrane</location>
        <topology evidence="1">Multi-pass membrane protein</topology>
    </subcellularLocation>
</comment>
<dbReference type="Proteomes" id="UP000215367">
    <property type="component" value="Unassembled WGS sequence"/>
</dbReference>
<dbReference type="NCBIfam" id="NF006088">
    <property type="entry name" value="PRK08238.1"/>
    <property type="match status" value="1"/>
</dbReference>
<evidence type="ECO:0000313" key="7">
    <source>
        <dbReference type="EMBL" id="OYD82311.1"/>
    </source>
</evidence>
<dbReference type="InterPro" id="IPR000537">
    <property type="entry name" value="UbiA_prenyltransferase"/>
</dbReference>
<proteinExistence type="predicted"/>
<keyword evidence="3 6" id="KW-0812">Transmembrane</keyword>
<dbReference type="Gene3D" id="1.10.357.140">
    <property type="entry name" value="UbiA prenyltransferase"/>
    <property type="match status" value="1"/>
</dbReference>
<dbReference type="InterPro" id="IPR023214">
    <property type="entry name" value="HAD_sf"/>
</dbReference>
<gene>
    <name evidence="7" type="ORF">CHT98_21390</name>
</gene>
<feature type="transmembrane region" description="Helical" evidence="6">
    <location>
        <begin position="307"/>
        <end position="325"/>
    </location>
</feature>
<dbReference type="Gene3D" id="3.40.50.1000">
    <property type="entry name" value="HAD superfamily/HAD-like"/>
    <property type="match status" value="1"/>
</dbReference>
<evidence type="ECO:0000256" key="3">
    <source>
        <dbReference type="ARBA" id="ARBA00022692"/>
    </source>
</evidence>